<dbReference type="PANTHER" id="PTHR13090:SF1">
    <property type="entry name" value="ARGININE-HYDROXYLASE NDUFAF5, MITOCHONDRIAL"/>
    <property type="match status" value="1"/>
</dbReference>
<dbReference type="GO" id="GO:0008168">
    <property type="term" value="F:methyltransferase activity"/>
    <property type="evidence" value="ECO:0007669"/>
    <property type="project" value="UniProtKB-KW"/>
</dbReference>
<dbReference type="InterPro" id="IPR050602">
    <property type="entry name" value="Malonyl-ACP_OMT"/>
</dbReference>
<name>A0A229FUV9_9BURK</name>
<dbReference type="OrthoDB" id="9760689at2"/>
<evidence type="ECO:0000313" key="4">
    <source>
        <dbReference type="Proteomes" id="UP000215188"/>
    </source>
</evidence>
<keyword evidence="4" id="KW-1185">Reference proteome</keyword>
<gene>
    <name evidence="3" type="ORF">AOC33_01470</name>
</gene>
<dbReference type="InterPro" id="IPR029063">
    <property type="entry name" value="SAM-dependent_MTases_sf"/>
</dbReference>
<organism evidence="3 4">
    <name type="scientific">Polynucleobacter cosmopolitanus</name>
    <dbReference type="NCBI Taxonomy" id="351345"/>
    <lineage>
        <taxon>Bacteria</taxon>
        <taxon>Pseudomonadati</taxon>
        <taxon>Pseudomonadota</taxon>
        <taxon>Betaproteobacteria</taxon>
        <taxon>Burkholderiales</taxon>
        <taxon>Burkholderiaceae</taxon>
        <taxon>Polynucleobacter</taxon>
    </lineage>
</organism>
<keyword evidence="2" id="KW-0808">Transferase</keyword>
<proteinExistence type="predicted"/>
<dbReference type="Proteomes" id="UP000215188">
    <property type="component" value="Unassembled WGS sequence"/>
</dbReference>
<protein>
    <recommendedName>
        <fullName evidence="5">Methyltransferase type 11 domain-containing protein</fullName>
    </recommendedName>
</protein>
<evidence type="ECO:0008006" key="5">
    <source>
        <dbReference type="Google" id="ProtNLM"/>
    </source>
</evidence>
<dbReference type="Gene3D" id="3.40.50.150">
    <property type="entry name" value="Vaccinia Virus protein VP39"/>
    <property type="match status" value="1"/>
</dbReference>
<reference evidence="3 4" key="1">
    <citation type="submission" date="2017-06" db="EMBL/GenBank/DDBJ databases">
        <title>Reclassification of a Polynucleobacter cosmopolitanus strain isolated from tropical Lake Victoria as Polynucleobacter victoriensis comb. nov.</title>
        <authorList>
            <person name="Hahn M.W."/>
        </authorList>
    </citation>
    <scope>NUCLEOTIDE SEQUENCE [LARGE SCALE GENOMIC DNA]</scope>
    <source>
        <strain evidence="3 4">MWH-MoIso2</strain>
    </source>
</reference>
<evidence type="ECO:0000313" key="3">
    <source>
        <dbReference type="EMBL" id="OXL15797.1"/>
    </source>
</evidence>
<accession>A0A229FUV9</accession>
<dbReference type="SUPFAM" id="SSF53335">
    <property type="entry name" value="S-adenosyl-L-methionine-dependent methyltransferases"/>
    <property type="match status" value="1"/>
</dbReference>
<dbReference type="GO" id="GO:0032259">
    <property type="term" value="P:methylation"/>
    <property type="evidence" value="ECO:0007669"/>
    <property type="project" value="UniProtKB-KW"/>
</dbReference>
<evidence type="ECO:0000256" key="1">
    <source>
        <dbReference type="ARBA" id="ARBA00022603"/>
    </source>
</evidence>
<comment type="caution">
    <text evidence="3">The sequence shown here is derived from an EMBL/GenBank/DDBJ whole genome shotgun (WGS) entry which is preliminary data.</text>
</comment>
<dbReference type="EMBL" id="NJGG01000001">
    <property type="protein sequence ID" value="OXL15797.1"/>
    <property type="molecule type" value="Genomic_DNA"/>
</dbReference>
<keyword evidence="1" id="KW-0489">Methyltransferase</keyword>
<evidence type="ECO:0000256" key="2">
    <source>
        <dbReference type="ARBA" id="ARBA00022679"/>
    </source>
</evidence>
<sequence length="232" mass="26049">MAEKLEIVRLQPKKIGHLGALNLSVLGSYYPEAEHHCFDRKFSSNALSQLFKKITRQYFYRYQEPAPIGVADFDLIWSNLELHLQGDPNSLMKQWKSKLKPEGLLMFSYFGPDTGKELAKLFPNDYLLRNAGSFDMHDVGDGLMQAGFSEPVMDMEYLTLSYDDPDLLCKEAFDLGLLASSDSAKHLIGAESKLTITLEVVYGHAWAPDALLAQKKAGITTISPDQIVRSKK</sequence>
<dbReference type="PANTHER" id="PTHR13090">
    <property type="entry name" value="ARGININE-HYDROXYLASE NDUFAF5, MITOCHONDRIAL"/>
    <property type="match status" value="1"/>
</dbReference>
<dbReference type="AlphaFoldDB" id="A0A229FUV9"/>